<dbReference type="EMBL" id="SHBO01000043">
    <property type="protein sequence ID" value="RZO05363.1"/>
    <property type="molecule type" value="Genomic_DNA"/>
</dbReference>
<dbReference type="InterPro" id="IPR036282">
    <property type="entry name" value="Glutathione-S-Trfase_C_sf"/>
</dbReference>
<dbReference type="PROSITE" id="PS50405">
    <property type="entry name" value="GST_CTER"/>
    <property type="match status" value="1"/>
</dbReference>
<feature type="domain" description="GST N-terminal" evidence="1">
    <location>
        <begin position="3"/>
        <end position="83"/>
    </location>
</feature>
<dbReference type="AlphaFoldDB" id="A0A520LKK6"/>
<keyword evidence="3" id="KW-0808">Transferase</keyword>
<protein>
    <submittedName>
        <fullName evidence="3">Glutathione S-transferase family protein</fullName>
    </submittedName>
</protein>
<comment type="caution">
    <text evidence="3">The sequence shown here is derived from an EMBL/GenBank/DDBJ whole genome shotgun (WGS) entry which is preliminary data.</text>
</comment>
<organism evidence="3 4">
    <name type="scientific">SAR92 clade bacterium</name>
    <dbReference type="NCBI Taxonomy" id="2315479"/>
    <lineage>
        <taxon>Bacteria</taxon>
        <taxon>Pseudomonadati</taxon>
        <taxon>Pseudomonadota</taxon>
        <taxon>Gammaproteobacteria</taxon>
        <taxon>Cellvibrionales</taxon>
        <taxon>Porticoccaceae</taxon>
        <taxon>SAR92 clade</taxon>
    </lineage>
</organism>
<evidence type="ECO:0000313" key="4">
    <source>
        <dbReference type="Proteomes" id="UP000318148"/>
    </source>
</evidence>
<proteinExistence type="predicted"/>
<dbReference type="Pfam" id="PF00043">
    <property type="entry name" value="GST_C"/>
    <property type="match status" value="1"/>
</dbReference>
<dbReference type="SFLD" id="SFLDS00019">
    <property type="entry name" value="Glutathione_Transferase_(cytos"/>
    <property type="match status" value="1"/>
</dbReference>
<dbReference type="SFLD" id="SFLDG01150">
    <property type="entry name" value="Main.1:_Beta-like"/>
    <property type="match status" value="1"/>
</dbReference>
<dbReference type="GO" id="GO:0016740">
    <property type="term" value="F:transferase activity"/>
    <property type="evidence" value="ECO:0007669"/>
    <property type="project" value="UniProtKB-KW"/>
</dbReference>
<dbReference type="InterPro" id="IPR036249">
    <property type="entry name" value="Thioredoxin-like_sf"/>
</dbReference>
<dbReference type="PANTHER" id="PTHR44051:SF21">
    <property type="entry name" value="GLUTATHIONE S-TRANSFERASE FAMILY PROTEIN"/>
    <property type="match status" value="1"/>
</dbReference>
<reference evidence="3 4" key="1">
    <citation type="submission" date="2019-02" db="EMBL/GenBank/DDBJ databases">
        <title>Prokaryotic population dynamics and viral predation in marine succession experiment using metagenomics: the confinement effect.</title>
        <authorList>
            <person name="Haro-Moreno J.M."/>
            <person name="Rodriguez-Valera F."/>
            <person name="Lopez-Perez M."/>
        </authorList>
    </citation>
    <scope>NUCLEOTIDE SEQUENCE [LARGE SCALE GENOMIC DNA]</scope>
    <source>
        <strain evidence="3">MED-G169</strain>
    </source>
</reference>
<evidence type="ECO:0000259" key="2">
    <source>
        <dbReference type="PROSITE" id="PS50405"/>
    </source>
</evidence>
<dbReference type="InterPro" id="IPR004045">
    <property type="entry name" value="Glutathione_S-Trfase_N"/>
</dbReference>
<dbReference type="InterPro" id="IPR010987">
    <property type="entry name" value="Glutathione-S-Trfase_C-like"/>
</dbReference>
<sequence>MTQTLPKLWHCDNARSLRALWALEELEIPYDLEVMPFPPRFLHKPYMEINPLGTIPYLQDGDTFMTESSGICLYLVEKYQRHDFGLKPDHPEYAQYLNWLFHSDATLTFPQTVFIRFQIQEPQKGLGEAGEAYRKWYLARLKMLNAKLRNNEFLVDGRFTVADIAIHFALFLGELLGFSDDYEPQTLAYLQRLKERPGFQRAQRAQVKHAPKK</sequence>
<dbReference type="PANTHER" id="PTHR44051">
    <property type="entry name" value="GLUTATHIONE S-TRANSFERASE-RELATED"/>
    <property type="match status" value="1"/>
</dbReference>
<dbReference type="Proteomes" id="UP000318148">
    <property type="component" value="Unassembled WGS sequence"/>
</dbReference>
<dbReference type="Pfam" id="PF13409">
    <property type="entry name" value="GST_N_2"/>
    <property type="match status" value="1"/>
</dbReference>
<dbReference type="SUPFAM" id="SSF47616">
    <property type="entry name" value="GST C-terminal domain-like"/>
    <property type="match status" value="1"/>
</dbReference>
<dbReference type="SFLD" id="SFLDG00358">
    <property type="entry name" value="Main_(cytGST)"/>
    <property type="match status" value="1"/>
</dbReference>
<dbReference type="SUPFAM" id="SSF52833">
    <property type="entry name" value="Thioredoxin-like"/>
    <property type="match status" value="1"/>
</dbReference>
<accession>A0A520LKK6</accession>
<dbReference type="CDD" id="cd03046">
    <property type="entry name" value="GST_N_GTT1_like"/>
    <property type="match status" value="1"/>
</dbReference>
<gene>
    <name evidence="3" type="ORF">EVB02_03465</name>
</gene>
<evidence type="ECO:0000259" key="1">
    <source>
        <dbReference type="PROSITE" id="PS50404"/>
    </source>
</evidence>
<feature type="domain" description="GST C-terminal" evidence="2">
    <location>
        <begin position="89"/>
        <end position="213"/>
    </location>
</feature>
<dbReference type="Gene3D" id="1.20.1050.10">
    <property type="match status" value="1"/>
</dbReference>
<dbReference type="InterPro" id="IPR040079">
    <property type="entry name" value="Glutathione_S-Trfase"/>
</dbReference>
<dbReference type="Gene3D" id="3.40.30.10">
    <property type="entry name" value="Glutaredoxin"/>
    <property type="match status" value="1"/>
</dbReference>
<evidence type="ECO:0000313" key="3">
    <source>
        <dbReference type="EMBL" id="RZO05363.1"/>
    </source>
</evidence>
<dbReference type="PROSITE" id="PS50404">
    <property type="entry name" value="GST_NTER"/>
    <property type="match status" value="1"/>
</dbReference>
<name>A0A520LKK6_9GAMM</name>
<dbReference type="InterPro" id="IPR004046">
    <property type="entry name" value="GST_C"/>
</dbReference>